<reference evidence="3" key="1">
    <citation type="submission" date="2016-06" db="UniProtKB">
        <authorList>
            <consortium name="WormBaseParasite"/>
        </authorList>
    </citation>
    <scope>IDENTIFICATION</scope>
</reference>
<reference evidence="1 2" key="2">
    <citation type="submission" date="2018-11" db="EMBL/GenBank/DDBJ databases">
        <authorList>
            <consortium name="Pathogen Informatics"/>
        </authorList>
    </citation>
    <scope>NUCLEOTIDE SEQUENCE [LARGE SCALE GENOMIC DNA]</scope>
</reference>
<accession>A0A183IVV9</accession>
<dbReference type="Proteomes" id="UP000270296">
    <property type="component" value="Unassembled WGS sequence"/>
</dbReference>
<organism evidence="3">
    <name type="scientific">Soboliphyme baturini</name>
    <dbReference type="NCBI Taxonomy" id="241478"/>
    <lineage>
        <taxon>Eukaryota</taxon>
        <taxon>Metazoa</taxon>
        <taxon>Ecdysozoa</taxon>
        <taxon>Nematoda</taxon>
        <taxon>Enoplea</taxon>
        <taxon>Dorylaimia</taxon>
        <taxon>Dioctophymatida</taxon>
        <taxon>Dioctophymatoidea</taxon>
        <taxon>Soboliphymatidae</taxon>
        <taxon>Soboliphyme</taxon>
    </lineage>
</organism>
<evidence type="ECO:0000313" key="1">
    <source>
        <dbReference type="EMBL" id="VDP14172.1"/>
    </source>
</evidence>
<name>A0A183IVV9_9BILA</name>
<dbReference type="WBParaSite" id="SBAD_0000804801-mRNA-1">
    <property type="protein sequence ID" value="SBAD_0000804801-mRNA-1"/>
    <property type="gene ID" value="SBAD_0000804801"/>
</dbReference>
<evidence type="ECO:0000313" key="2">
    <source>
        <dbReference type="Proteomes" id="UP000270296"/>
    </source>
</evidence>
<dbReference type="AlphaFoldDB" id="A0A183IVV9"/>
<protein>
    <submittedName>
        <fullName evidence="3">DDE_Tnp_1_7 domain-containing protein</fullName>
    </submittedName>
</protein>
<sequence length="164" mass="18285">MESPAEFDGSEYPGDACHDAYASRVLCSSNDDVKPFVVVVVVDAHPALLVAGVIGNSQSPDRFRRHVVMTPATLLTVSSRRSPPYTPDDDRTGQSARTLAFQQFTPTPFPNAKWFMSVAIDNFVNMASFSRFLPGFWPHASMAEFFRQHKDKDGQHDQETCDRS</sequence>
<keyword evidence="2" id="KW-1185">Reference proteome</keyword>
<gene>
    <name evidence="1" type="ORF">SBAD_LOCUS7755</name>
</gene>
<proteinExistence type="predicted"/>
<evidence type="ECO:0000313" key="3">
    <source>
        <dbReference type="WBParaSite" id="SBAD_0000804801-mRNA-1"/>
    </source>
</evidence>
<dbReference type="EMBL" id="UZAM01010909">
    <property type="protein sequence ID" value="VDP14172.1"/>
    <property type="molecule type" value="Genomic_DNA"/>
</dbReference>